<keyword evidence="6 7" id="KW-0472">Membrane</keyword>
<dbReference type="PANTHER" id="PTHR33778:SF1">
    <property type="entry name" value="MAGNESIUM TRANSPORTER YHID-RELATED"/>
    <property type="match status" value="1"/>
</dbReference>
<evidence type="ECO:0000256" key="2">
    <source>
        <dbReference type="ARBA" id="ARBA00009298"/>
    </source>
</evidence>
<dbReference type="Pfam" id="PF02308">
    <property type="entry name" value="MgtC"/>
    <property type="match status" value="1"/>
</dbReference>
<dbReference type="InterPro" id="IPR049177">
    <property type="entry name" value="MgtC_SapB_SrpB_YhiD_N"/>
</dbReference>
<keyword evidence="3" id="KW-1003">Cell membrane</keyword>
<dbReference type="GO" id="GO:0005886">
    <property type="term" value="C:plasma membrane"/>
    <property type="evidence" value="ECO:0007669"/>
    <property type="project" value="UniProtKB-SubCell"/>
</dbReference>
<gene>
    <name evidence="9" type="ORF">CJ205_05465</name>
</gene>
<dbReference type="EMBL" id="PNHE01000020">
    <property type="protein sequence ID" value="PMC58240.1"/>
    <property type="molecule type" value="Genomic_DNA"/>
</dbReference>
<dbReference type="AlphaFoldDB" id="A0A1G8KI13"/>
<evidence type="ECO:0000259" key="8">
    <source>
        <dbReference type="Pfam" id="PF02308"/>
    </source>
</evidence>
<dbReference type="PANTHER" id="PTHR33778">
    <property type="entry name" value="PROTEIN MGTC"/>
    <property type="match status" value="1"/>
</dbReference>
<evidence type="ECO:0000256" key="5">
    <source>
        <dbReference type="ARBA" id="ARBA00022989"/>
    </source>
</evidence>
<organism evidence="9 10">
    <name type="scientific">Dolosicoccus paucivorans</name>
    <dbReference type="NCBI Taxonomy" id="84521"/>
    <lineage>
        <taxon>Bacteria</taxon>
        <taxon>Bacillati</taxon>
        <taxon>Bacillota</taxon>
        <taxon>Bacilli</taxon>
        <taxon>Lactobacillales</taxon>
        <taxon>Aerococcaceae</taxon>
        <taxon>Dolosicoccus</taxon>
    </lineage>
</organism>
<evidence type="ECO:0000256" key="3">
    <source>
        <dbReference type="ARBA" id="ARBA00022475"/>
    </source>
</evidence>
<keyword evidence="4 7" id="KW-0812">Transmembrane</keyword>
<name>A0A1G8KI13_9LACT</name>
<keyword evidence="5 7" id="KW-1133">Transmembrane helix</keyword>
<evidence type="ECO:0000256" key="7">
    <source>
        <dbReference type="SAM" id="Phobius"/>
    </source>
</evidence>
<dbReference type="InterPro" id="IPR003416">
    <property type="entry name" value="MgtC/SapB/SrpB/YhiD_fam"/>
</dbReference>
<comment type="caution">
    <text evidence="9">The sequence shown here is derived from an EMBL/GenBank/DDBJ whole genome shotgun (WGS) entry which is preliminary data.</text>
</comment>
<dbReference type="RefSeq" id="WP_092084680.1">
    <property type="nucleotide sequence ID" value="NZ_FNEL01000011.1"/>
</dbReference>
<comment type="subcellular location">
    <subcellularLocation>
        <location evidence="1">Cell membrane</location>
        <topology evidence="1">Multi-pass membrane protein</topology>
    </subcellularLocation>
</comment>
<evidence type="ECO:0000313" key="9">
    <source>
        <dbReference type="EMBL" id="PMC58240.1"/>
    </source>
</evidence>
<evidence type="ECO:0000313" key="10">
    <source>
        <dbReference type="Proteomes" id="UP000235682"/>
    </source>
</evidence>
<sequence>MVHLTLKEIGLRILLTILIGGSIGFERQKKNRPAGLTTHTLVALGATVLALIQNEVVSEALHFAIQNPDLAPKVTVDQTRIIAQIVSGVGFLGAGTIIVTNRTVHGLTTAASLWATAALGIAIGMGYFQVALAGFAGVIFSLLVIKKFIKSFSVESIEIKYFHRQDTKDFLNEYFQSKGIKVEDVEFEVSSSGKERVYKNVYTLKLPNDMAYKDVIEDILMNDDVINARTISMFF</sequence>
<evidence type="ECO:0000256" key="4">
    <source>
        <dbReference type="ARBA" id="ARBA00022692"/>
    </source>
</evidence>
<evidence type="ECO:0000256" key="6">
    <source>
        <dbReference type="ARBA" id="ARBA00023136"/>
    </source>
</evidence>
<feature type="domain" description="MgtC/SapB/SrpB/YhiD N-terminal" evidence="8">
    <location>
        <begin position="14"/>
        <end position="148"/>
    </location>
</feature>
<protein>
    <submittedName>
        <fullName evidence="9">MgtC/SapB family protein</fullName>
    </submittedName>
</protein>
<dbReference type="Proteomes" id="UP000235682">
    <property type="component" value="Unassembled WGS sequence"/>
</dbReference>
<accession>A0A1G8KI13</accession>
<comment type="similarity">
    <text evidence="2">Belongs to the MgtC/SapB family.</text>
</comment>
<dbReference type="STRING" id="84521.SAMN04487994_10118"/>
<evidence type="ECO:0000256" key="1">
    <source>
        <dbReference type="ARBA" id="ARBA00004651"/>
    </source>
</evidence>
<keyword evidence="10" id="KW-1185">Reference proteome</keyword>
<reference evidence="9 10" key="1">
    <citation type="submission" date="2017-09" db="EMBL/GenBank/DDBJ databases">
        <title>Bacterial strain isolated from the female urinary microbiota.</title>
        <authorList>
            <person name="Thomas-White K."/>
            <person name="Kumar N."/>
            <person name="Forster S."/>
            <person name="Putonti C."/>
            <person name="Lawley T."/>
            <person name="Wolfe A.J."/>
        </authorList>
    </citation>
    <scope>NUCLEOTIDE SEQUENCE [LARGE SCALE GENOMIC DNA]</scope>
    <source>
        <strain evidence="9 10">UMB0852</strain>
    </source>
</reference>
<dbReference type="PRINTS" id="PR01837">
    <property type="entry name" value="MGTCSAPBPROT"/>
</dbReference>
<feature type="transmembrane region" description="Helical" evidence="7">
    <location>
        <begin position="112"/>
        <end position="145"/>
    </location>
</feature>
<feature type="transmembrane region" description="Helical" evidence="7">
    <location>
        <begin position="81"/>
        <end position="100"/>
    </location>
</feature>
<proteinExistence type="inferred from homology"/>